<dbReference type="AlphaFoldDB" id="A0AA49JFV1"/>
<gene>
    <name evidence="1" type="ORF">K4G66_27180</name>
</gene>
<protein>
    <submittedName>
        <fullName evidence="1">Uncharacterized protein</fullName>
    </submittedName>
</protein>
<proteinExistence type="predicted"/>
<accession>A0AA49JFV1</accession>
<sequence length="208" mass="24517">MKTGFITIFSLLTGFLCFGQVEYNAEEFQAGLMKTKTGAMIVYTGTNHSFTLEMFSENLKPSEQANFLTVDNTIFQSVIIPFQQKLDFDNMSAEIQKSNLLDYMNYELDYFKNELKQKIVGERHEFIEFNDKIYLFWYYDMPKSNKQIGKQIYLTTICFDQILNLNTPLERDKNDFNFNRDLLMKVGKTLKLNKKPINLSELYKELNK</sequence>
<dbReference type="EMBL" id="CP120682">
    <property type="protein sequence ID" value="WKN36054.1"/>
    <property type="molecule type" value="Genomic_DNA"/>
</dbReference>
<reference evidence="1" key="1">
    <citation type="journal article" date="2023" name="Comput. Struct. Biotechnol. J.">
        <title>Discovery of a novel marine Bacteroidetes with a rich repertoire of carbohydrate-active enzymes.</title>
        <authorList>
            <person name="Chen B."/>
            <person name="Liu G."/>
            <person name="Chen Q."/>
            <person name="Wang H."/>
            <person name="Liu L."/>
            <person name="Tang K."/>
        </authorList>
    </citation>
    <scope>NUCLEOTIDE SEQUENCE</scope>
    <source>
        <strain evidence="1">TK19036</strain>
    </source>
</reference>
<organism evidence="1">
    <name type="scientific">Roseihalotalea indica</name>
    <dbReference type="NCBI Taxonomy" id="2867963"/>
    <lineage>
        <taxon>Bacteria</taxon>
        <taxon>Pseudomonadati</taxon>
        <taxon>Bacteroidota</taxon>
        <taxon>Cytophagia</taxon>
        <taxon>Cytophagales</taxon>
        <taxon>Catalimonadaceae</taxon>
        <taxon>Roseihalotalea</taxon>
    </lineage>
</organism>
<name>A0AA49JFV1_9BACT</name>
<reference evidence="1" key="2">
    <citation type="journal article" date="2024" name="Antonie Van Leeuwenhoek">
        <title>Roseihalotalea indica gen. nov., sp. nov., a halophilic Bacteroidetes from mesopelagic Southwest Indian Ocean with higher carbohydrate metabolic potential.</title>
        <authorList>
            <person name="Chen B."/>
            <person name="Zhang M."/>
            <person name="Lin D."/>
            <person name="Ye J."/>
            <person name="Tang K."/>
        </authorList>
    </citation>
    <scope>NUCLEOTIDE SEQUENCE</scope>
    <source>
        <strain evidence="1">TK19036</strain>
    </source>
</reference>
<evidence type="ECO:0000313" key="1">
    <source>
        <dbReference type="EMBL" id="WKN36054.1"/>
    </source>
</evidence>